<sequence length="181" mass="19989">MIVFSRLCSTMPVIDSDGVPLACVVSKVSRPKDPLRESSAYHCFNKMNFYTLSRKLLRIPPAPCLLSWQAHSQGHQSTAGYQLYSGKALAYSQDTTDQDLKSQKYSVDTETGIFEQGLPEISSVRIRLAQDYVVHPSLVGMGPNVLFSTAGLPTLCSLDTCLSIRTYDVYGSITFDSKYVS</sequence>
<evidence type="ECO:0000313" key="2">
    <source>
        <dbReference type="Proteomes" id="UP000244073"/>
    </source>
</evidence>
<proteinExistence type="predicted"/>
<dbReference type="AlphaFoldDB" id="A0A2T5LUE6"/>
<accession>A0A2T5LUE6</accession>
<gene>
    <name evidence="1" type="ORF">P175DRAFT_0558111</name>
</gene>
<name>A0A2T5LUE6_9EURO</name>
<reference evidence="1 2" key="1">
    <citation type="journal article" date="2018" name="Proc. Natl. Acad. Sci. U.S.A.">
        <title>Linking secondary metabolites to gene clusters through genome sequencing of six diverse Aspergillus species.</title>
        <authorList>
            <person name="Kaerboelling I."/>
            <person name="Vesth T.C."/>
            <person name="Frisvad J.C."/>
            <person name="Nybo J.L."/>
            <person name="Theobald S."/>
            <person name="Kuo A."/>
            <person name="Bowyer P."/>
            <person name="Matsuda Y."/>
            <person name="Mondo S."/>
            <person name="Lyhne E.K."/>
            <person name="Kogle M.E."/>
            <person name="Clum A."/>
            <person name="Lipzen A."/>
            <person name="Salamov A."/>
            <person name="Ngan C.Y."/>
            <person name="Daum C."/>
            <person name="Chiniquy J."/>
            <person name="Barry K."/>
            <person name="LaButti K."/>
            <person name="Haridas S."/>
            <person name="Simmons B.A."/>
            <person name="Magnuson J.K."/>
            <person name="Mortensen U.H."/>
            <person name="Larsen T.O."/>
            <person name="Grigoriev I.V."/>
            <person name="Baker S.E."/>
            <person name="Andersen M.R."/>
        </authorList>
    </citation>
    <scope>NUCLEOTIDE SEQUENCE [LARGE SCALE GENOMIC DNA]</scope>
    <source>
        <strain evidence="1 2">IBT 24754</strain>
    </source>
</reference>
<dbReference type="Proteomes" id="UP000244073">
    <property type="component" value="Unassembled WGS sequence"/>
</dbReference>
<dbReference type="EMBL" id="MSFN02000005">
    <property type="protein sequence ID" value="PTU19904.1"/>
    <property type="molecule type" value="Genomic_DNA"/>
</dbReference>
<dbReference type="GeneID" id="63817702"/>
<evidence type="ECO:0000313" key="1">
    <source>
        <dbReference type="EMBL" id="PTU19904.1"/>
    </source>
</evidence>
<dbReference type="RefSeq" id="XP_040751296.1">
    <property type="nucleotide sequence ID" value="XM_040900818.1"/>
</dbReference>
<organism evidence="1 2">
    <name type="scientific">Aspergillus ochraceoroseus IBT 24754</name>
    <dbReference type="NCBI Taxonomy" id="1392256"/>
    <lineage>
        <taxon>Eukaryota</taxon>
        <taxon>Fungi</taxon>
        <taxon>Dikarya</taxon>
        <taxon>Ascomycota</taxon>
        <taxon>Pezizomycotina</taxon>
        <taxon>Eurotiomycetes</taxon>
        <taxon>Eurotiomycetidae</taxon>
        <taxon>Eurotiales</taxon>
        <taxon>Aspergillaceae</taxon>
        <taxon>Aspergillus</taxon>
        <taxon>Aspergillus subgen. Nidulantes</taxon>
    </lineage>
</organism>
<protein>
    <submittedName>
        <fullName evidence="1">Uncharacterized protein</fullName>
    </submittedName>
</protein>
<dbReference type="VEuPathDB" id="FungiDB:P175DRAFT_0558111"/>
<comment type="caution">
    <text evidence="1">The sequence shown here is derived from an EMBL/GenBank/DDBJ whole genome shotgun (WGS) entry which is preliminary data.</text>
</comment>